<evidence type="ECO:0000313" key="2">
    <source>
        <dbReference type="Proteomes" id="UP001177021"/>
    </source>
</evidence>
<gene>
    <name evidence="1" type="ORF">MILVUS5_LOCUS31229</name>
</gene>
<keyword evidence="2" id="KW-1185">Reference proteome</keyword>
<proteinExistence type="predicted"/>
<sequence>MANNDWDLYSIVSSNNVTTFNKHATIFETSSLPQTSTTIITTNNIVLPQNTTPSYFNDFNLTHESSGVHMPPSSPTHTTFIPMPSSPTNINTTTTIADTSVQYSYQNANYSIFNEQQQMQSNDWDLYSIVSSNKVTTFTNPTTNFETSSLPQTSTTITTTNNIVSPQNTTPSYFNDFNLTHENSVVPMPSSPTHTTFILMPSSPTNINTTTAITDTSVQYSYQNAYPIFSEQQMQSNNWDLYSIVSSNKGTTFTNPATIFDTSSLPKTSTTITTTNNIVSPQNTTPSYFNHFNFTNKNSAVPMPFAPTHTTFIPMPSSPTNKTTTTTIIPTHTTTTTAITNTSVQCSNHNSTFFDYPIFSEQQQMQSNDCTESEKMLIKYDSTITTTTFTLPISNTTAFTIPKTATTIPTGTTSSTTIIPTITPITNTITSFYGTNQNATFSNLSTLINQHQIQPNNENQVFVPKPYIETTTADFDRAYNQPLFSPQPIAHPQQPKSTSRKR</sequence>
<dbReference type="Proteomes" id="UP001177021">
    <property type="component" value="Unassembled WGS sequence"/>
</dbReference>
<comment type="caution">
    <text evidence="1">The sequence shown here is derived from an EMBL/GenBank/DDBJ whole genome shotgun (WGS) entry which is preliminary data.</text>
</comment>
<evidence type="ECO:0000313" key="1">
    <source>
        <dbReference type="EMBL" id="CAJ2666435.1"/>
    </source>
</evidence>
<name>A0ACB0LAS1_TRIPR</name>
<accession>A0ACB0LAS1</accession>
<reference evidence="1" key="1">
    <citation type="submission" date="2023-10" db="EMBL/GenBank/DDBJ databases">
        <authorList>
            <person name="Rodriguez Cubillos JULIANA M."/>
            <person name="De Vega J."/>
        </authorList>
    </citation>
    <scope>NUCLEOTIDE SEQUENCE</scope>
</reference>
<protein>
    <submittedName>
        <fullName evidence="1">Uncharacterized protein</fullName>
    </submittedName>
</protein>
<dbReference type="EMBL" id="CASHSV030000513">
    <property type="protein sequence ID" value="CAJ2666435.1"/>
    <property type="molecule type" value="Genomic_DNA"/>
</dbReference>
<organism evidence="1 2">
    <name type="scientific">Trifolium pratense</name>
    <name type="common">Red clover</name>
    <dbReference type="NCBI Taxonomy" id="57577"/>
    <lineage>
        <taxon>Eukaryota</taxon>
        <taxon>Viridiplantae</taxon>
        <taxon>Streptophyta</taxon>
        <taxon>Embryophyta</taxon>
        <taxon>Tracheophyta</taxon>
        <taxon>Spermatophyta</taxon>
        <taxon>Magnoliopsida</taxon>
        <taxon>eudicotyledons</taxon>
        <taxon>Gunneridae</taxon>
        <taxon>Pentapetalae</taxon>
        <taxon>rosids</taxon>
        <taxon>fabids</taxon>
        <taxon>Fabales</taxon>
        <taxon>Fabaceae</taxon>
        <taxon>Papilionoideae</taxon>
        <taxon>50 kb inversion clade</taxon>
        <taxon>NPAAA clade</taxon>
        <taxon>Hologalegina</taxon>
        <taxon>IRL clade</taxon>
        <taxon>Trifolieae</taxon>
        <taxon>Trifolium</taxon>
    </lineage>
</organism>